<reference evidence="1 2" key="1">
    <citation type="submission" date="2020-01" db="EMBL/GenBank/DDBJ databases">
        <title>Insect and environment-associated Actinomycetes.</title>
        <authorList>
            <person name="Currrie C."/>
            <person name="Chevrette M."/>
            <person name="Carlson C."/>
            <person name="Stubbendieck R."/>
            <person name="Wendt-Pienkowski E."/>
        </authorList>
    </citation>
    <scope>NUCLEOTIDE SEQUENCE [LARGE SCALE GENOMIC DNA]</scope>
    <source>
        <strain evidence="1 2">SID8386</strain>
    </source>
</reference>
<protein>
    <submittedName>
        <fullName evidence="1">Uncharacterized protein</fullName>
    </submittedName>
</protein>
<organism evidence="1 2">
    <name type="scientific">Amycolatopsis rubida</name>
    <dbReference type="NCBI Taxonomy" id="112413"/>
    <lineage>
        <taxon>Bacteria</taxon>
        <taxon>Bacillati</taxon>
        <taxon>Actinomycetota</taxon>
        <taxon>Actinomycetes</taxon>
        <taxon>Pseudonocardiales</taxon>
        <taxon>Pseudonocardiaceae</taxon>
        <taxon>Amycolatopsis</taxon>
    </lineage>
</organism>
<evidence type="ECO:0000313" key="1">
    <source>
        <dbReference type="EMBL" id="NEC55728.1"/>
    </source>
</evidence>
<keyword evidence="2" id="KW-1185">Reference proteome</keyword>
<proteinExistence type="predicted"/>
<name>A0ABX0BQ51_9PSEU</name>
<comment type="caution">
    <text evidence="1">The sequence shown here is derived from an EMBL/GenBank/DDBJ whole genome shotgun (WGS) entry which is preliminary data.</text>
</comment>
<sequence>MTVHWGDVPTWVAALGGTGAATAALRQLALQRRQLANQQRAVEAQAERNRKRDELVDRQLRDFDQQAQIWERRQAEKITIDFTPSERPPRDATISEGDQVFAALVVNDSDRPIREVTAGIVINHAKAQPASAYHRLIPSTYPNSGGFGVGGTVQSGHCDLMMIDDRTEFVFPYNTSTYAAAVLVRFTDDAGLRWQADPNLHLQRVPRQHLIRPSQIAAHDELTDDW</sequence>
<gene>
    <name evidence="1" type="ORF">G3I59_09010</name>
</gene>
<dbReference type="EMBL" id="JAAGNC010000061">
    <property type="protein sequence ID" value="NEC55728.1"/>
    <property type="molecule type" value="Genomic_DNA"/>
</dbReference>
<dbReference type="Proteomes" id="UP000470404">
    <property type="component" value="Unassembled WGS sequence"/>
</dbReference>
<evidence type="ECO:0000313" key="2">
    <source>
        <dbReference type="Proteomes" id="UP000470404"/>
    </source>
</evidence>
<accession>A0ABX0BQ51</accession>
<dbReference type="RefSeq" id="WP_157905176.1">
    <property type="nucleotide sequence ID" value="NZ_JAAGNC010000061.1"/>
</dbReference>